<dbReference type="InParanoid" id="D6WG86"/>
<dbReference type="HOGENOM" id="CLU_2006840_0_0_1"/>
<name>D6WG86_TRICA</name>
<reference evidence="2 3" key="1">
    <citation type="journal article" date="2008" name="Nature">
        <title>The genome of the model beetle and pest Tribolium castaneum.</title>
        <authorList>
            <consortium name="Tribolium Genome Sequencing Consortium"/>
            <person name="Richards S."/>
            <person name="Gibbs R.A."/>
            <person name="Weinstock G.M."/>
            <person name="Brown S.J."/>
            <person name="Denell R."/>
            <person name="Beeman R.W."/>
            <person name="Gibbs R."/>
            <person name="Beeman R.W."/>
            <person name="Brown S.J."/>
            <person name="Bucher G."/>
            <person name="Friedrich M."/>
            <person name="Grimmelikhuijzen C.J."/>
            <person name="Klingler M."/>
            <person name="Lorenzen M."/>
            <person name="Richards S."/>
            <person name="Roth S."/>
            <person name="Schroder R."/>
            <person name="Tautz D."/>
            <person name="Zdobnov E.M."/>
            <person name="Muzny D."/>
            <person name="Gibbs R.A."/>
            <person name="Weinstock G.M."/>
            <person name="Attaway T."/>
            <person name="Bell S."/>
            <person name="Buhay C.J."/>
            <person name="Chandrabose M.N."/>
            <person name="Chavez D."/>
            <person name="Clerk-Blankenburg K.P."/>
            <person name="Cree A."/>
            <person name="Dao M."/>
            <person name="Davis C."/>
            <person name="Chacko J."/>
            <person name="Dinh H."/>
            <person name="Dugan-Rocha S."/>
            <person name="Fowler G."/>
            <person name="Garner T.T."/>
            <person name="Garnes J."/>
            <person name="Gnirke A."/>
            <person name="Hawes A."/>
            <person name="Hernandez J."/>
            <person name="Hines S."/>
            <person name="Holder M."/>
            <person name="Hume J."/>
            <person name="Jhangiani S.N."/>
            <person name="Joshi V."/>
            <person name="Khan Z.M."/>
            <person name="Jackson L."/>
            <person name="Kovar C."/>
            <person name="Kowis A."/>
            <person name="Lee S."/>
            <person name="Lewis L.R."/>
            <person name="Margolis J."/>
            <person name="Morgan M."/>
            <person name="Nazareth L.V."/>
            <person name="Nguyen N."/>
            <person name="Okwuonu G."/>
            <person name="Parker D."/>
            <person name="Richards S."/>
            <person name="Ruiz S.J."/>
            <person name="Santibanez J."/>
            <person name="Savard J."/>
            <person name="Scherer S.E."/>
            <person name="Schneider B."/>
            <person name="Sodergren E."/>
            <person name="Tautz D."/>
            <person name="Vattahil S."/>
            <person name="Villasana D."/>
            <person name="White C.S."/>
            <person name="Wright R."/>
            <person name="Park Y."/>
            <person name="Beeman R.W."/>
            <person name="Lord J."/>
            <person name="Oppert B."/>
            <person name="Lorenzen M."/>
            <person name="Brown S."/>
            <person name="Wang L."/>
            <person name="Savard J."/>
            <person name="Tautz D."/>
            <person name="Richards S."/>
            <person name="Weinstock G."/>
            <person name="Gibbs R.A."/>
            <person name="Liu Y."/>
            <person name="Worley K."/>
            <person name="Weinstock G."/>
            <person name="Elsik C.G."/>
            <person name="Reese J.T."/>
            <person name="Elhaik E."/>
            <person name="Landan G."/>
            <person name="Graur D."/>
            <person name="Arensburger P."/>
            <person name="Atkinson P."/>
            <person name="Beeman R.W."/>
            <person name="Beidler J."/>
            <person name="Brown S.J."/>
            <person name="Demuth J.P."/>
            <person name="Drury D.W."/>
            <person name="Du Y.Z."/>
            <person name="Fujiwara H."/>
            <person name="Lorenzen M."/>
            <person name="Maselli V."/>
            <person name="Osanai M."/>
            <person name="Park Y."/>
            <person name="Robertson H.M."/>
            <person name="Tu Z."/>
            <person name="Wang J.J."/>
            <person name="Wang S."/>
            <person name="Richards S."/>
            <person name="Song H."/>
            <person name="Zhang L."/>
            <person name="Sodergren E."/>
            <person name="Werner D."/>
            <person name="Stanke M."/>
            <person name="Morgenstern B."/>
            <person name="Solovyev V."/>
            <person name="Kosarev P."/>
            <person name="Brown G."/>
            <person name="Chen H.C."/>
            <person name="Ermolaeva O."/>
            <person name="Hlavina W."/>
            <person name="Kapustin Y."/>
            <person name="Kiryutin B."/>
            <person name="Kitts P."/>
            <person name="Maglott D."/>
            <person name="Pruitt K."/>
            <person name="Sapojnikov V."/>
            <person name="Souvorov A."/>
            <person name="Mackey A.J."/>
            <person name="Waterhouse R.M."/>
            <person name="Wyder S."/>
            <person name="Zdobnov E.M."/>
            <person name="Zdobnov E.M."/>
            <person name="Wyder S."/>
            <person name="Kriventseva E.V."/>
            <person name="Kadowaki T."/>
            <person name="Bork P."/>
            <person name="Aranda M."/>
            <person name="Bao R."/>
            <person name="Beermann A."/>
            <person name="Berns N."/>
            <person name="Bolognesi R."/>
            <person name="Bonneton F."/>
            <person name="Bopp D."/>
            <person name="Brown S.J."/>
            <person name="Bucher G."/>
            <person name="Butts T."/>
            <person name="Chaumot A."/>
            <person name="Denell R.E."/>
            <person name="Ferrier D.E."/>
            <person name="Friedrich M."/>
            <person name="Gordon C.M."/>
            <person name="Jindra M."/>
            <person name="Klingler M."/>
            <person name="Lan Q."/>
            <person name="Lattorff H.M."/>
            <person name="Laudet V."/>
            <person name="von Levetsow C."/>
            <person name="Liu Z."/>
            <person name="Lutz R."/>
            <person name="Lynch J.A."/>
            <person name="da Fonseca R.N."/>
            <person name="Posnien N."/>
            <person name="Reuter R."/>
            <person name="Roth S."/>
            <person name="Savard J."/>
            <person name="Schinko J.B."/>
            <person name="Schmitt C."/>
            <person name="Schoppmeier M."/>
            <person name="Schroder R."/>
            <person name="Shippy T.D."/>
            <person name="Simonnet F."/>
            <person name="Marques-Souza H."/>
            <person name="Tautz D."/>
            <person name="Tomoyasu Y."/>
            <person name="Trauner J."/>
            <person name="Van der Zee M."/>
            <person name="Vervoort M."/>
            <person name="Wittkopp N."/>
            <person name="Wimmer E.A."/>
            <person name="Yang X."/>
            <person name="Jones A.K."/>
            <person name="Sattelle D.B."/>
            <person name="Ebert P.R."/>
            <person name="Nelson D."/>
            <person name="Scott J.G."/>
            <person name="Beeman R.W."/>
            <person name="Muthukrishnan S."/>
            <person name="Kramer K.J."/>
            <person name="Arakane Y."/>
            <person name="Beeman R.W."/>
            <person name="Zhu Q."/>
            <person name="Hogenkamp D."/>
            <person name="Dixit R."/>
            <person name="Oppert B."/>
            <person name="Jiang H."/>
            <person name="Zou Z."/>
            <person name="Marshall J."/>
            <person name="Elpidina E."/>
            <person name="Vinokurov K."/>
            <person name="Oppert C."/>
            <person name="Zou Z."/>
            <person name="Evans J."/>
            <person name="Lu Z."/>
            <person name="Zhao P."/>
            <person name="Sumathipala N."/>
            <person name="Altincicek B."/>
            <person name="Vilcinskas A."/>
            <person name="Williams M."/>
            <person name="Hultmark D."/>
            <person name="Hetru C."/>
            <person name="Jiang H."/>
            <person name="Grimmelikhuijzen C.J."/>
            <person name="Hauser F."/>
            <person name="Cazzamali G."/>
            <person name="Williamson M."/>
            <person name="Park Y."/>
            <person name="Li B."/>
            <person name="Tanaka Y."/>
            <person name="Predel R."/>
            <person name="Neupert S."/>
            <person name="Schachtner J."/>
            <person name="Verleyen P."/>
            <person name="Raible F."/>
            <person name="Bork P."/>
            <person name="Friedrich M."/>
            <person name="Walden K.K."/>
            <person name="Robertson H.M."/>
            <person name="Angeli S."/>
            <person name="Foret S."/>
            <person name="Bucher G."/>
            <person name="Schuetz S."/>
            <person name="Maleszka R."/>
            <person name="Wimmer E.A."/>
            <person name="Beeman R.W."/>
            <person name="Lorenzen M."/>
            <person name="Tomoyasu Y."/>
            <person name="Miller S.C."/>
            <person name="Grossmann D."/>
            <person name="Bucher G."/>
        </authorList>
    </citation>
    <scope>NUCLEOTIDE SEQUENCE [LARGE SCALE GENOMIC DNA]</scope>
    <source>
        <strain evidence="2 3">Georgia GA2</strain>
    </source>
</reference>
<accession>D6WG86</accession>
<feature type="compositionally biased region" description="Polar residues" evidence="1">
    <location>
        <begin position="1"/>
        <end position="10"/>
    </location>
</feature>
<reference evidence="2 3" key="2">
    <citation type="journal article" date="2010" name="Nucleic Acids Res.">
        <title>BeetleBase in 2010: revisions to provide comprehensive genomic information for Tribolium castaneum.</title>
        <authorList>
            <person name="Kim H.S."/>
            <person name="Murphy T."/>
            <person name="Xia J."/>
            <person name="Caragea D."/>
            <person name="Park Y."/>
            <person name="Beeman R.W."/>
            <person name="Lorenzen M.D."/>
            <person name="Butcher S."/>
            <person name="Manak J.R."/>
            <person name="Brown S.J."/>
        </authorList>
    </citation>
    <scope>GENOME REANNOTATION</scope>
    <source>
        <strain evidence="2 3">Georgia GA2</strain>
    </source>
</reference>
<dbReference type="AlphaFoldDB" id="D6WG86"/>
<organism evidence="2 3">
    <name type="scientific">Tribolium castaneum</name>
    <name type="common">Red flour beetle</name>
    <dbReference type="NCBI Taxonomy" id="7070"/>
    <lineage>
        <taxon>Eukaryota</taxon>
        <taxon>Metazoa</taxon>
        <taxon>Ecdysozoa</taxon>
        <taxon>Arthropoda</taxon>
        <taxon>Hexapoda</taxon>
        <taxon>Insecta</taxon>
        <taxon>Pterygota</taxon>
        <taxon>Neoptera</taxon>
        <taxon>Endopterygota</taxon>
        <taxon>Coleoptera</taxon>
        <taxon>Polyphaga</taxon>
        <taxon>Cucujiformia</taxon>
        <taxon>Tenebrionidae</taxon>
        <taxon>Tenebrionidae incertae sedis</taxon>
        <taxon>Tribolium</taxon>
    </lineage>
</organism>
<evidence type="ECO:0000256" key="1">
    <source>
        <dbReference type="SAM" id="MobiDB-lite"/>
    </source>
</evidence>
<proteinExistence type="predicted"/>
<keyword evidence="3" id="KW-1185">Reference proteome</keyword>
<evidence type="ECO:0000313" key="2">
    <source>
        <dbReference type="EMBL" id="EFA00187.1"/>
    </source>
</evidence>
<gene>
    <name evidence="2" type="primary">GLEAN_03012</name>
    <name evidence="2" type="ORF">TcasGA2_TC003012</name>
</gene>
<feature type="region of interest" description="Disordered" evidence="1">
    <location>
        <begin position="1"/>
        <end position="26"/>
    </location>
</feature>
<protein>
    <submittedName>
        <fullName evidence="2">Uncharacterized protein</fullName>
    </submittedName>
</protein>
<dbReference type="Proteomes" id="UP000007266">
    <property type="component" value="Linkage group 3"/>
</dbReference>
<dbReference type="EMBL" id="KQ971321">
    <property type="protein sequence ID" value="EFA00187.1"/>
    <property type="molecule type" value="Genomic_DNA"/>
</dbReference>
<sequence>MGCPQLSPTGNLMHHNEDQTKNDYGNSSNLRYRCREGILYLLKIAVRASGGHRRGKILMFELVSYRQATSFLYHKFQVIGVISMVGNVVRTLRSIFKLAALAQSNVEITGRTPRAFSPGAHDNC</sequence>
<evidence type="ECO:0000313" key="3">
    <source>
        <dbReference type="Proteomes" id="UP000007266"/>
    </source>
</evidence>